<dbReference type="PANTHER" id="PTHR11647">
    <property type="entry name" value="HYDRANTOINASE/DIHYDROPYRIMIDINASE FAMILY MEMBER"/>
    <property type="match status" value="1"/>
</dbReference>
<name>A0A1F5PL34_9BACT</name>
<dbReference type="EMBL" id="MFEO01000011">
    <property type="protein sequence ID" value="OGE90504.1"/>
    <property type="molecule type" value="Genomic_DNA"/>
</dbReference>
<comment type="caution">
    <text evidence="2">The sequence shown here is derived from an EMBL/GenBank/DDBJ whole genome shotgun (WGS) entry which is preliminary data.</text>
</comment>
<dbReference type="InterPro" id="IPR032466">
    <property type="entry name" value="Metal_Hydrolase"/>
</dbReference>
<dbReference type="Gene3D" id="3.30.1490.130">
    <property type="entry name" value="D-aminoacylase. Domain 3"/>
    <property type="match status" value="1"/>
</dbReference>
<dbReference type="GO" id="GO:0016812">
    <property type="term" value="F:hydrolase activity, acting on carbon-nitrogen (but not peptide) bonds, in cyclic amides"/>
    <property type="evidence" value="ECO:0007669"/>
    <property type="project" value="TreeGrafter"/>
</dbReference>
<gene>
    <name evidence="2" type="ORF">A2722_02735</name>
</gene>
<dbReference type="AlphaFoldDB" id="A0A1F5PL34"/>
<dbReference type="InterPro" id="IPR050378">
    <property type="entry name" value="Metallo-dep_Hydrolases_sf"/>
</dbReference>
<dbReference type="InterPro" id="IPR023100">
    <property type="entry name" value="D-aminoacylase_insert_dom_sf"/>
</dbReference>
<organism evidence="2 3">
    <name type="scientific">Candidatus Doudnabacteria bacterium RIFCSPHIGHO2_01_FULL_50_11</name>
    <dbReference type="NCBI Taxonomy" id="1817828"/>
    <lineage>
        <taxon>Bacteria</taxon>
        <taxon>Candidatus Doudnaibacteriota</taxon>
    </lineage>
</organism>
<dbReference type="PANTHER" id="PTHR11647:SF1">
    <property type="entry name" value="COLLAPSIN RESPONSE MEDIATOR PROTEIN"/>
    <property type="match status" value="1"/>
</dbReference>
<feature type="domain" description="Amidohydrolase 3" evidence="1">
    <location>
        <begin position="45"/>
        <end position="504"/>
    </location>
</feature>
<evidence type="ECO:0000259" key="1">
    <source>
        <dbReference type="Pfam" id="PF07969"/>
    </source>
</evidence>
<sequence>MLDLVIKNGTIVDGTGSQGVLTDLAVKNGEIVELGKLRSYEARVTINAQGLYVCPGFIDIQNHSDSYWTLFDYPKQDSMIAQGITTITVGQCGASLAPLPSIDAIKSVQKWHSLSGVNINWQHFEELLVQIERQELGVNVASLVGHSTLRRGLIGDTVRALTSQEVKMLEKLTTQSLRSGAWGMSMGLAYAHEYNSSISELDSAATLLKERDRLLSVHLRSEGAHILDALDEVLHLAEATRVRMKISHFKLQGANNWPLFPELLSRLEQAYQKGLAVSFDVYPYTTSWTVLYTYLPKWAYEGGREQLIKRLSEPYHRNRILQALLESRKDLSSVKIATTTEAPHLIGRTLLDIAADQGVSPEEAILNILLSTESEVVVFDNNTSEEHLHALLTHPLSMIASNGAGFPANISQHTRNLVHPRCFGSTAQFLSLARNKKILTLEQAIHKVTGRPAEILGLADRGLLKSRMKADLVIFDYESLRDLATFENPYQSPLGIRWVIIGGKLALAEGELTGGAFGRVLRAE</sequence>
<accession>A0A1F5PL34</accession>
<dbReference type="Proteomes" id="UP000178377">
    <property type="component" value="Unassembled WGS sequence"/>
</dbReference>
<dbReference type="CDD" id="cd01297">
    <property type="entry name" value="D-aminoacylase"/>
    <property type="match status" value="1"/>
</dbReference>
<proteinExistence type="predicted"/>
<reference evidence="2 3" key="1">
    <citation type="journal article" date="2016" name="Nat. Commun.">
        <title>Thousands of microbial genomes shed light on interconnected biogeochemical processes in an aquifer system.</title>
        <authorList>
            <person name="Anantharaman K."/>
            <person name="Brown C.T."/>
            <person name="Hug L.A."/>
            <person name="Sharon I."/>
            <person name="Castelle C.J."/>
            <person name="Probst A.J."/>
            <person name="Thomas B.C."/>
            <person name="Singh A."/>
            <person name="Wilkins M.J."/>
            <person name="Karaoz U."/>
            <person name="Brodie E.L."/>
            <person name="Williams K.H."/>
            <person name="Hubbard S.S."/>
            <person name="Banfield J.F."/>
        </authorList>
    </citation>
    <scope>NUCLEOTIDE SEQUENCE [LARGE SCALE GENOMIC DNA]</scope>
</reference>
<dbReference type="SUPFAM" id="SSF51556">
    <property type="entry name" value="Metallo-dependent hydrolases"/>
    <property type="match status" value="1"/>
</dbReference>
<protein>
    <recommendedName>
        <fullName evidence="1">Amidohydrolase 3 domain-containing protein</fullName>
    </recommendedName>
</protein>
<dbReference type="GO" id="GO:0005829">
    <property type="term" value="C:cytosol"/>
    <property type="evidence" value="ECO:0007669"/>
    <property type="project" value="TreeGrafter"/>
</dbReference>
<evidence type="ECO:0000313" key="3">
    <source>
        <dbReference type="Proteomes" id="UP000178377"/>
    </source>
</evidence>
<dbReference type="Pfam" id="PF07969">
    <property type="entry name" value="Amidohydro_3"/>
    <property type="match status" value="1"/>
</dbReference>
<dbReference type="GO" id="GO:0016811">
    <property type="term" value="F:hydrolase activity, acting on carbon-nitrogen (but not peptide) bonds, in linear amides"/>
    <property type="evidence" value="ECO:0007669"/>
    <property type="project" value="InterPro"/>
</dbReference>
<dbReference type="STRING" id="1817828.A2722_02735"/>
<dbReference type="InterPro" id="IPR013108">
    <property type="entry name" value="Amidohydro_3"/>
</dbReference>
<evidence type="ECO:0000313" key="2">
    <source>
        <dbReference type="EMBL" id="OGE90504.1"/>
    </source>
</evidence>
<dbReference type="Gene3D" id="3.20.20.140">
    <property type="entry name" value="Metal-dependent hydrolases"/>
    <property type="match status" value="1"/>
</dbReference>
<dbReference type="InterPro" id="IPR011059">
    <property type="entry name" value="Metal-dep_hydrolase_composite"/>
</dbReference>
<dbReference type="SUPFAM" id="SSF51338">
    <property type="entry name" value="Composite domain of metallo-dependent hydrolases"/>
    <property type="match status" value="1"/>
</dbReference>
<dbReference type="Gene3D" id="2.30.40.10">
    <property type="entry name" value="Urease, subunit C, domain 1"/>
    <property type="match status" value="1"/>
</dbReference>